<comment type="caution">
    <text evidence="1">The sequence shown here is derived from an EMBL/GenBank/DDBJ whole genome shotgun (WGS) entry which is preliminary data.</text>
</comment>
<accession>A0A0P8E1H7</accession>
<reference evidence="1 2" key="1">
    <citation type="submission" date="2015-09" db="EMBL/GenBank/DDBJ databases">
        <title>A metagenomics-based metabolic model of nitrate-dependent anaerobic oxidation of methane by Methanoperedens-like archaea.</title>
        <authorList>
            <person name="Arshad A."/>
            <person name="Speth D.R."/>
            <person name="De Graaf R.M."/>
            <person name="Op Den Camp H.J."/>
            <person name="Jetten M.S."/>
            <person name="Welte C.U."/>
        </authorList>
    </citation>
    <scope>NUCLEOTIDE SEQUENCE [LARGE SCALE GENOMIC DNA]</scope>
</reference>
<sequence length="450" mass="52349">MSKLDLNKREFGAWFAPFEHDLIFAKKQEHIGWVVHTDDKSFKLQLTPFFEQYRDYLYIVPEPKLLPPQKMCVEIKPLKIIREPVINNKSLYGEYKNYCIVDSFKEYKITIQKPNLGYKDFLYHCTANWRNVEDDDLDIMLGLQLVSCPSAFYGKGGVGTIASKLSSYGKLSNKIVPQLNNTYNNIIPTNFQKMNDKYFFSMIKTPLEINIIKTMQRQSSCEINYCKPCLSAKNAKITAGNVPIQIPVLIKNAEYVPSNNLAEPYLLMQYQLTSLMYNPDFEDSNSALKTIDDNIKKVIEERMLENVFEIDANTINKLAMSFCRLYLTDDVSSKEISNATDTFFANWNDWKHYLKESEEITDFRSSAHPSDAAFKFSHDHQRFLVELQKLQDETNEKWVDRKALEERLDKKVKIMAYDIAVDLNNAGYIIQQNNFSKLRKSNGCALKTRW</sequence>
<evidence type="ECO:0000313" key="2">
    <source>
        <dbReference type="Proteomes" id="UP000050360"/>
    </source>
</evidence>
<dbReference type="EMBL" id="LKCM01000115">
    <property type="protein sequence ID" value="KPQ44049.1"/>
    <property type="molecule type" value="Genomic_DNA"/>
</dbReference>
<dbReference type="AlphaFoldDB" id="A0A0P8E1H7"/>
<evidence type="ECO:0000313" key="1">
    <source>
        <dbReference type="EMBL" id="KPQ44049.1"/>
    </source>
</evidence>
<proteinExistence type="predicted"/>
<name>A0A0P8E1H7_9EURY</name>
<dbReference type="Proteomes" id="UP000050360">
    <property type="component" value="Unassembled WGS sequence"/>
</dbReference>
<gene>
    <name evidence="1" type="ORF">MPEBLZ_01386</name>
</gene>
<organism evidence="1 2">
    <name type="scientific">Candidatus Methanoperedens nitratireducens</name>
    <dbReference type="NCBI Taxonomy" id="1392998"/>
    <lineage>
        <taxon>Archaea</taxon>
        <taxon>Methanobacteriati</taxon>
        <taxon>Methanobacteriota</taxon>
        <taxon>Stenosarchaea group</taxon>
        <taxon>Methanomicrobia</taxon>
        <taxon>Methanosarcinales</taxon>
        <taxon>ANME-2 cluster</taxon>
        <taxon>Candidatus Methanoperedentaceae</taxon>
        <taxon>Candidatus Methanoperedens</taxon>
    </lineage>
</organism>
<protein>
    <submittedName>
        <fullName evidence="1">Uncharacterized protein</fullName>
    </submittedName>
</protein>